<proteinExistence type="predicted"/>
<feature type="region of interest" description="Disordered" evidence="1">
    <location>
        <begin position="1"/>
        <end position="27"/>
    </location>
</feature>
<name>A0AAV6MJ32_9ROSI</name>
<sequence length="81" mass="8822">MLDIRVGWPTLVQKPQPRSPRPRSNSCSPVRVKLVLLVDSSNDARSSVLHVLGVCPAPSRDSSCQFISTQLAAQCRLNLAP</sequence>
<evidence type="ECO:0000313" key="3">
    <source>
        <dbReference type="Proteomes" id="UP000685013"/>
    </source>
</evidence>
<dbReference type="EMBL" id="JAGKQH010000014">
    <property type="protein sequence ID" value="KAG6581293.1"/>
    <property type="molecule type" value="Genomic_DNA"/>
</dbReference>
<dbReference type="AlphaFoldDB" id="A0AAV6MJ32"/>
<accession>A0AAV6MJ32</accession>
<evidence type="ECO:0000313" key="2">
    <source>
        <dbReference type="EMBL" id="KAG6581293.1"/>
    </source>
</evidence>
<evidence type="ECO:0000256" key="1">
    <source>
        <dbReference type="SAM" id="MobiDB-lite"/>
    </source>
</evidence>
<gene>
    <name evidence="2" type="ORF">SDJN03_21295</name>
</gene>
<comment type="caution">
    <text evidence="2">The sequence shown here is derived from an EMBL/GenBank/DDBJ whole genome shotgun (WGS) entry which is preliminary data.</text>
</comment>
<keyword evidence="3" id="KW-1185">Reference proteome</keyword>
<dbReference type="Proteomes" id="UP000685013">
    <property type="component" value="Chromosome 14"/>
</dbReference>
<reference evidence="2 3" key="1">
    <citation type="journal article" date="2021" name="Hortic Res">
        <title>The domestication of Cucurbita argyrosperma as revealed by the genome of its wild relative.</title>
        <authorList>
            <person name="Barrera-Redondo J."/>
            <person name="Sanchez-de la Vega G."/>
            <person name="Aguirre-Liguori J.A."/>
            <person name="Castellanos-Morales G."/>
            <person name="Gutierrez-Guerrero Y.T."/>
            <person name="Aguirre-Dugua X."/>
            <person name="Aguirre-Planter E."/>
            <person name="Tenaillon M.I."/>
            <person name="Lira-Saade R."/>
            <person name="Eguiarte L.E."/>
        </authorList>
    </citation>
    <scope>NUCLEOTIDE SEQUENCE [LARGE SCALE GENOMIC DNA]</scope>
    <source>
        <strain evidence="2">JBR-2021</strain>
    </source>
</reference>
<feature type="non-terminal residue" evidence="2">
    <location>
        <position position="1"/>
    </location>
</feature>
<organism evidence="2 3">
    <name type="scientific">Cucurbita argyrosperma subsp. sororia</name>
    <dbReference type="NCBI Taxonomy" id="37648"/>
    <lineage>
        <taxon>Eukaryota</taxon>
        <taxon>Viridiplantae</taxon>
        <taxon>Streptophyta</taxon>
        <taxon>Embryophyta</taxon>
        <taxon>Tracheophyta</taxon>
        <taxon>Spermatophyta</taxon>
        <taxon>Magnoliopsida</taxon>
        <taxon>eudicotyledons</taxon>
        <taxon>Gunneridae</taxon>
        <taxon>Pentapetalae</taxon>
        <taxon>rosids</taxon>
        <taxon>fabids</taxon>
        <taxon>Cucurbitales</taxon>
        <taxon>Cucurbitaceae</taxon>
        <taxon>Cucurbiteae</taxon>
        <taxon>Cucurbita</taxon>
    </lineage>
</organism>
<protein>
    <submittedName>
        <fullName evidence="2">Uncharacterized protein</fullName>
    </submittedName>
</protein>